<dbReference type="EMBL" id="FORX01000004">
    <property type="protein sequence ID" value="SFJ54400.1"/>
    <property type="molecule type" value="Genomic_DNA"/>
</dbReference>
<gene>
    <name evidence="1" type="ORF">SAMN04488082_10446</name>
</gene>
<reference evidence="2" key="1">
    <citation type="submission" date="2016-10" db="EMBL/GenBank/DDBJ databases">
        <authorList>
            <person name="Varghese N."/>
            <person name="Submissions S."/>
        </authorList>
    </citation>
    <scope>NUCLEOTIDE SEQUENCE [LARGE SCALE GENOMIC DNA]</scope>
    <source>
        <strain evidence="2">DSM 5918</strain>
    </source>
</reference>
<dbReference type="SUPFAM" id="SSF58104">
    <property type="entry name" value="Methyl-accepting chemotaxis protein (MCP) signaling domain"/>
    <property type="match status" value="1"/>
</dbReference>
<proteinExistence type="predicted"/>
<dbReference type="AlphaFoldDB" id="A0A1I3S7N2"/>
<organism evidence="1 2">
    <name type="scientific">Desulfomicrobium apsheronum</name>
    <dbReference type="NCBI Taxonomy" id="52560"/>
    <lineage>
        <taxon>Bacteria</taxon>
        <taxon>Pseudomonadati</taxon>
        <taxon>Thermodesulfobacteriota</taxon>
        <taxon>Desulfovibrionia</taxon>
        <taxon>Desulfovibrionales</taxon>
        <taxon>Desulfomicrobiaceae</taxon>
        <taxon>Desulfomicrobium</taxon>
    </lineage>
</organism>
<dbReference type="Proteomes" id="UP000198635">
    <property type="component" value="Unassembled WGS sequence"/>
</dbReference>
<dbReference type="STRING" id="52560.SAMN04488082_10446"/>
<dbReference type="Gene3D" id="1.10.287.950">
    <property type="entry name" value="Methyl-accepting chemotaxis protein"/>
    <property type="match status" value="1"/>
</dbReference>
<protein>
    <submittedName>
        <fullName evidence="1">Methyl-accepting chemotaxis protein</fullName>
    </submittedName>
</protein>
<name>A0A1I3S7N2_9BACT</name>
<keyword evidence="2" id="KW-1185">Reference proteome</keyword>
<evidence type="ECO:0000313" key="1">
    <source>
        <dbReference type="EMBL" id="SFJ54400.1"/>
    </source>
</evidence>
<accession>A0A1I3S7N2</accession>
<dbReference type="OrthoDB" id="5759972at2"/>
<evidence type="ECO:0000313" key="2">
    <source>
        <dbReference type="Proteomes" id="UP000198635"/>
    </source>
</evidence>
<sequence length="105" mass="11408">MKTQASSGLDRGILPTNAPKSWFELQVYTDEVATNIAQTTTGVQDANSLIAQMSSASSDIAQDITNVDNVTSELRQGGELVQERALELAHLSEQLKMLVGQFKVR</sequence>